<keyword evidence="2" id="KW-1185">Reference proteome</keyword>
<proteinExistence type="predicted"/>
<accession>A0ABD2Y4H6</accession>
<protein>
    <submittedName>
        <fullName evidence="1">Uncharacterized protein</fullName>
    </submittedName>
</protein>
<name>A0ABD2Y4H6_9GENT</name>
<dbReference type="EMBL" id="JBJUIK010000015">
    <property type="protein sequence ID" value="KAL3501740.1"/>
    <property type="molecule type" value="Genomic_DNA"/>
</dbReference>
<comment type="caution">
    <text evidence="1">The sequence shown here is derived from an EMBL/GenBank/DDBJ whole genome shotgun (WGS) entry which is preliminary data.</text>
</comment>
<dbReference type="Proteomes" id="UP001630127">
    <property type="component" value="Unassembled WGS sequence"/>
</dbReference>
<evidence type="ECO:0000313" key="1">
    <source>
        <dbReference type="EMBL" id="KAL3501740.1"/>
    </source>
</evidence>
<evidence type="ECO:0000313" key="2">
    <source>
        <dbReference type="Proteomes" id="UP001630127"/>
    </source>
</evidence>
<reference evidence="1 2" key="1">
    <citation type="submission" date="2024-11" db="EMBL/GenBank/DDBJ databases">
        <title>A near-complete genome assembly of Cinchona calisaya.</title>
        <authorList>
            <person name="Lian D.C."/>
            <person name="Zhao X.W."/>
            <person name="Wei L."/>
        </authorList>
    </citation>
    <scope>NUCLEOTIDE SEQUENCE [LARGE SCALE GENOMIC DNA]</scope>
    <source>
        <tissue evidence="1">Nenye</tissue>
    </source>
</reference>
<gene>
    <name evidence="1" type="ORF">ACH5RR_036189</name>
</gene>
<dbReference type="AlphaFoldDB" id="A0ABD2Y4H6"/>
<sequence length="174" mass="19828">MVDALFPAHSSSFPISYTEYMHGIMQATNDEVVRFLKDNAMYVVDPTFLNRAESSFIRVPPNPFVKDYDIVRFDALADTLNSYMSTGQNELFIGWEDVVAQQEANALLNFLEDKPGDSIFNTVWSWRPSPSVKFIGDNVIVIECLNSTQLSGDDDDSIERAKKFIESCYEEIRM</sequence>
<organism evidence="1 2">
    <name type="scientific">Cinchona calisaya</name>
    <dbReference type="NCBI Taxonomy" id="153742"/>
    <lineage>
        <taxon>Eukaryota</taxon>
        <taxon>Viridiplantae</taxon>
        <taxon>Streptophyta</taxon>
        <taxon>Embryophyta</taxon>
        <taxon>Tracheophyta</taxon>
        <taxon>Spermatophyta</taxon>
        <taxon>Magnoliopsida</taxon>
        <taxon>eudicotyledons</taxon>
        <taxon>Gunneridae</taxon>
        <taxon>Pentapetalae</taxon>
        <taxon>asterids</taxon>
        <taxon>lamiids</taxon>
        <taxon>Gentianales</taxon>
        <taxon>Rubiaceae</taxon>
        <taxon>Cinchonoideae</taxon>
        <taxon>Cinchoneae</taxon>
        <taxon>Cinchona</taxon>
    </lineage>
</organism>